<evidence type="ECO:0000313" key="3">
    <source>
        <dbReference type="Proteomes" id="UP000001510"/>
    </source>
</evidence>
<dbReference type="Proteomes" id="UP000001510">
    <property type="component" value="Chromosome"/>
</dbReference>
<sequence>MTTARLISSYSSKKRKKNATVWKQRGLVLSLRLLLDEDSQSQLLVKLLTAADHDVLTINEIGLAGCTDNVVLDYAIQENRILLTHNCDDFEELHQANPNHSGLFAVYRNANLLKNMGFKAIVKAIANLETANVPLANQFISLNHWNY</sequence>
<feature type="domain" description="DUF5615" evidence="1">
    <location>
        <begin position="32"/>
        <end position="127"/>
    </location>
</feature>
<organism evidence="2 3">
    <name type="scientific">Microcystis aeruginosa (strain NIES-843 / IAM M-2473)</name>
    <dbReference type="NCBI Taxonomy" id="449447"/>
    <lineage>
        <taxon>Bacteria</taxon>
        <taxon>Bacillati</taxon>
        <taxon>Cyanobacteriota</taxon>
        <taxon>Cyanophyceae</taxon>
        <taxon>Oscillatoriophycideae</taxon>
        <taxon>Chroococcales</taxon>
        <taxon>Microcystaceae</taxon>
        <taxon>Microcystis</taxon>
    </lineage>
</organism>
<proteinExistence type="predicted"/>
<name>B0JG91_MICAN</name>
<evidence type="ECO:0000313" key="2">
    <source>
        <dbReference type="EMBL" id="BAG02096.1"/>
    </source>
</evidence>
<dbReference type="HOGENOM" id="CLU_166094_0_0_3"/>
<dbReference type="EnsemblBacteria" id="BAG02096">
    <property type="protein sequence ID" value="BAG02096"/>
    <property type="gene ID" value="MAE_22740"/>
</dbReference>
<dbReference type="STRING" id="449447.MAE_22740"/>
<dbReference type="KEGG" id="mar:MAE_22740"/>
<protein>
    <recommendedName>
        <fullName evidence="1">DUF5615 domain-containing protein</fullName>
    </recommendedName>
</protein>
<dbReference type="EMBL" id="AP009552">
    <property type="protein sequence ID" value="BAG02096.1"/>
    <property type="molecule type" value="Genomic_DNA"/>
</dbReference>
<dbReference type="Pfam" id="PF18480">
    <property type="entry name" value="DUF5615"/>
    <property type="match status" value="1"/>
</dbReference>
<dbReference type="AlphaFoldDB" id="B0JG91"/>
<evidence type="ECO:0000259" key="1">
    <source>
        <dbReference type="Pfam" id="PF18480"/>
    </source>
</evidence>
<dbReference type="PaxDb" id="449447-MAE_22740"/>
<reference evidence="2 3" key="1">
    <citation type="journal article" date="2007" name="DNA Res.">
        <title>Complete genomic structure of the bloom-forming toxic cyanobacterium Microcystis aeruginosa NIES-843.</title>
        <authorList>
            <person name="Kaneko T."/>
            <person name="Nakajima N."/>
            <person name="Okamoto S."/>
            <person name="Suzuki I."/>
            <person name="Tanabe Y."/>
            <person name="Tamaoki M."/>
            <person name="Nakamura Y."/>
            <person name="Kasai F."/>
            <person name="Watanabe A."/>
            <person name="Kawashima K."/>
            <person name="Kishida Y."/>
            <person name="Ono A."/>
            <person name="Shimizu Y."/>
            <person name="Takahashi C."/>
            <person name="Minami C."/>
            <person name="Fujishiro T."/>
            <person name="Kohara M."/>
            <person name="Katoh M."/>
            <person name="Nakazaki N."/>
            <person name="Nakayama S."/>
            <person name="Yamada M."/>
            <person name="Tabata S."/>
            <person name="Watanabe M.M."/>
        </authorList>
    </citation>
    <scope>NUCLEOTIDE SEQUENCE [LARGE SCALE GENOMIC DNA]</scope>
    <source>
        <strain evidence="3">NIES-843 / IAM M-247</strain>
    </source>
</reference>
<keyword evidence="3" id="KW-1185">Reference proteome</keyword>
<dbReference type="eggNOG" id="ENOG5032WEP">
    <property type="taxonomic scope" value="Bacteria"/>
</dbReference>
<accession>B0JG91</accession>
<dbReference type="InterPro" id="IPR041049">
    <property type="entry name" value="DUF5615"/>
</dbReference>
<gene>
    <name evidence="2" type="ordered locus">MAE_22740</name>
</gene>